<dbReference type="VEuPathDB" id="FungiDB:PV10_01623"/>
<feature type="region of interest" description="Disordered" evidence="1">
    <location>
        <begin position="524"/>
        <end position="552"/>
    </location>
</feature>
<protein>
    <submittedName>
        <fullName evidence="2">Uncharacterized protein</fullName>
    </submittedName>
</protein>
<dbReference type="OrthoDB" id="4161035at2759"/>
<name>A0A438NJV7_EXOME</name>
<gene>
    <name evidence="2" type="ORF">B0A52_00381</name>
</gene>
<feature type="region of interest" description="Disordered" evidence="1">
    <location>
        <begin position="26"/>
        <end position="68"/>
    </location>
</feature>
<organism evidence="2 3">
    <name type="scientific">Exophiala mesophila</name>
    <name type="common">Black yeast-like fungus</name>
    <dbReference type="NCBI Taxonomy" id="212818"/>
    <lineage>
        <taxon>Eukaryota</taxon>
        <taxon>Fungi</taxon>
        <taxon>Dikarya</taxon>
        <taxon>Ascomycota</taxon>
        <taxon>Pezizomycotina</taxon>
        <taxon>Eurotiomycetes</taxon>
        <taxon>Chaetothyriomycetidae</taxon>
        <taxon>Chaetothyriales</taxon>
        <taxon>Herpotrichiellaceae</taxon>
        <taxon>Exophiala</taxon>
    </lineage>
</organism>
<evidence type="ECO:0000313" key="3">
    <source>
        <dbReference type="Proteomes" id="UP000288859"/>
    </source>
</evidence>
<accession>A0A438NJV7</accession>
<evidence type="ECO:0000256" key="1">
    <source>
        <dbReference type="SAM" id="MobiDB-lite"/>
    </source>
</evidence>
<dbReference type="Proteomes" id="UP000288859">
    <property type="component" value="Unassembled WGS sequence"/>
</dbReference>
<proteinExistence type="predicted"/>
<sequence>MASKQDTVTPWAAVLGSPNRKRALFQSSFPPILPSTKKGRSDGVVASRISPHQPSQRHQPQSRRRRPQLISPYLPSSILKHFSTYWFTALSLPFVGSVQDPERSGILLDLSPQLAPERSALTPLPTSTTEGSADETIPQIANNNMDLSLILAPRNNLVSWLQKHAGPPVPATYPKTIIDLPTEVIGKILKMTFICEQSEEETYYPTYRQGMLAGYIRVGTDPKTGQSDEVKTENVPIPINVMQTCRLFHKISCSTFYGDNIFSFTKPRVCFWWLKHIGQKNVSYLRGLRLYITSGIDLPHPARSCFDLTAEENWLQVLQYLRTRHRLEWLALTFDTFLRSDLPEDGHSSYAQEIMLYRSNLNLELHKWRGIRMVTIHDPEGYLGDTQNSRKLESLMRQPNEPSSTEIMSPKKPVSLASLMESIRSKNKEKDEAACQQRHQDILTEGLVQQQRNLLSEGIVKPTVGLQLPAHDTVIEVDPEVQGQGVVEDNVGPQVQDNDTVMEVDPPVRFGPLQGTVTRLIQGSRTSTSLRLDPASFRGVSKPHHYSKRNTS</sequence>
<feature type="compositionally biased region" description="Low complexity" evidence="1">
    <location>
        <begin position="50"/>
        <end position="59"/>
    </location>
</feature>
<dbReference type="EMBL" id="NAJM01000001">
    <property type="protein sequence ID" value="RVX76024.1"/>
    <property type="molecule type" value="Genomic_DNA"/>
</dbReference>
<comment type="caution">
    <text evidence="2">The sequence shown here is derived from an EMBL/GenBank/DDBJ whole genome shotgun (WGS) entry which is preliminary data.</text>
</comment>
<dbReference type="AlphaFoldDB" id="A0A438NJV7"/>
<reference evidence="2 3" key="1">
    <citation type="submission" date="2017-03" db="EMBL/GenBank/DDBJ databases">
        <title>Genomes of endolithic fungi from Antarctica.</title>
        <authorList>
            <person name="Coleine C."/>
            <person name="Masonjones S."/>
            <person name="Stajich J.E."/>
        </authorList>
    </citation>
    <scope>NUCLEOTIDE SEQUENCE [LARGE SCALE GENOMIC DNA]</scope>
    <source>
        <strain evidence="2 3">CCFEE 6314</strain>
    </source>
</reference>
<evidence type="ECO:0000313" key="2">
    <source>
        <dbReference type="EMBL" id="RVX76024.1"/>
    </source>
</evidence>
<feature type="compositionally biased region" description="Basic residues" evidence="1">
    <location>
        <begin position="541"/>
        <end position="552"/>
    </location>
</feature>